<name>A0A0Q0Z2V9_9CORY</name>
<dbReference type="EMBL" id="LKST01000003">
    <property type="protein sequence ID" value="KQB83589.1"/>
    <property type="molecule type" value="Genomic_DNA"/>
</dbReference>
<dbReference type="InterPro" id="IPR035940">
    <property type="entry name" value="CAP_sf"/>
</dbReference>
<organism evidence="3 4">
    <name type="scientific">Corynebacterium oculi</name>
    <dbReference type="NCBI Taxonomy" id="1544416"/>
    <lineage>
        <taxon>Bacteria</taxon>
        <taxon>Bacillati</taxon>
        <taxon>Actinomycetota</taxon>
        <taxon>Actinomycetes</taxon>
        <taxon>Mycobacteriales</taxon>
        <taxon>Corynebacteriaceae</taxon>
        <taxon>Corynebacterium</taxon>
    </lineage>
</organism>
<comment type="caution">
    <text evidence="3">The sequence shown here is derived from an EMBL/GenBank/DDBJ whole genome shotgun (WGS) entry which is preliminary data.</text>
</comment>
<dbReference type="AlphaFoldDB" id="A0A0Q0Z2V9"/>
<proteinExistence type="predicted"/>
<dbReference type="InterPro" id="IPR014044">
    <property type="entry name" value="CAP_dom"/>
</dbReference>
<dbReference type="PANTHER" id="PTHR31157:SF1">
    <property type="entry name" value="SCP DOMAIN-CONTAINING PROTEIN"/>
    <property type="match status" value="1"/>
</dbReference>
<dbReference type="Pfam" id="PF00188">
    <property type="entry name" value="CAP"/>
    <property type="match status" value="1"/>
</dbReference>
<evidence type="ECO:0000313" key="4">
    <source>
        <dbReference type="Proteomes" id="UP000050517"/>
    </source>
</evidence>
<dbReference type="SUPFAM" id="SSF55797">
    <property type="entry name" value="PR-1-like"/>
    <property type="match status" value="1"/>
</dbReference>
<feature type="domain" description="SCP" evidence="2">
    <location>
        <begin position="59"/>
        <end position="159"/>
    </location>
</feature>
<gene>
    <name evidence="3" type="ORF">Cocul_01659</name>
</gene>
<dbReference type="Gene3D" id="3.40.33.10">
    <property type="entry name" value="CAP"/>
    <property type="match status" value="1"/>
</dbReference>
<protein>
    <submittedName>
        <fullName evidence="3">Cysteine-rich secretory protein family protein</fullName>
    </submittedName>
</protein>
<dbReference type="Proteomes" id="UP000050517">
    <property type="component" value="Unassembled WGS sequence"/>
</dbReference>
<dbReference type="PATRIC" id="fig|1544416.3.peg.1663"/>
<dbReference type="CDD" id="cd05379">
    <property type="entry name" value="CAP_bacterial"/>
    <property type="match status" value="1"/>
</dbReference>
<keyword evidence="1" id="KW-0732">Signal</keyword>
<sequence length="161" mass="17546">MKGVVTMTKSYVAKGLASAIALAAALSGTAVAGAEESSAYDSYQSTGQSALASLAQEIFDLTNQHRAEYDVSPLRYDSFLGWNAQQWAEELRDNHTVSHSEDAEVENIAWFNSAPTAEEVLDFWLQNPGARENLLDPELNKIGIGIAQAEDGSYVVQRFEE</sequence>
<evidence type="ECO:0000313" key="3">
    <source>
        <dbReference type="EMBL" id="KQB83589.1"/>
    </source>
</evidence>
<feature type="signal peptide" evidence="1">
    <location>
        <begin position="1"/>
        <end position="32"/>
    </location>
</feature>
<feature type="chain" id="PRO_5039668636" evidence="1">
    <location>
        <begin position="33"/>
        <end position="161"/>
    </location>
</feature>
<reference evidence="3 4" key="1">
    <citation type="submission" date="2015-10" db="EMBL/GenBank/DDBJ databases">
        <title>Corynebacteirum lowii and Corynebacterium oculi species nova, derived from human clinical disease and and emended description of Corynebacterium mastiditis.</title>
        <authorList>
            <person name="Bernard K."/>
            <person name="Pacheco A.L."/>
            <person name="Mcdougall C."/>
            <person name="Burtx T."/>
            <person name="Weibe D."/>
            <person name="Tyler S."/>
            <person name="Olson A.B."/>
            <person name="Cnockaert M."/>
            <person name="Eguchi H."/>
            <person name="Kuwahara T."/>
            <person name="Nakayama-Imaohji H."/>
            <person name="Boudewijins M."/>
            <person name="Van Hoecke F."/>
            <person name="Bernier A.-M."/>
            <person name="Vandamme P."/>
        </authorList>
    </citation>
    <scope>NUCLEOTIDE SEQUENCE [LARGE SCALE GENOMIC DNA]</scope>
    <source>
        <strain evidence="3 4">NML 130210</strain>
    </source>
</reference>
<evidence type="ECO:0000256" key="1">
    <source>
        <dbReference type="SAM" id="SignalP"/>
    </source>
</evidence>
<evidence type="ECO:0000259" key="2">
    <source>
        <dbReference type="Pfam" id="PF00188"/>
    </source>
</evidence>
<dbReference type="PANTHER" id="PTHR31157">
    <property type="entry name" value="SCP DOMAIN-CONTAINING PROTEIN"/>
    <property type="match status" value="1"/>
</dbReference>
<dbReference type="STRING" id="1544416.Cocul_01659"/>
<accession>A0A0Q0Z2V9</accession>
<keyword evidence="4" id="KW-1185">Reference proteome</keyword>